<feature type="compositionally biased region" description="Polar residues" evidence="2">
    <location>
        <begin position="9"/>
        <end position="18"/>
    </location>
</feature>
<dbReference type="InterPro" id="IPR004827">
    <property type="entry name" value="bZIP"/>
</dbReference>
<dbReference type="AlphaFoldDB" id="A0A6F9DHE7"/>
<dbReference type="Pfam" id="PF00170">
    <property type="entry name" value="bZIP_1"/>
    <property type="match status" value="1"/>
</dbReference>
<feature type="compositionally biased region" description="Basic and acidic residues" evidence="2">
    <location>
        <begin position="68"/>
        <end position="77"/>
    </location>
</feature>
<feature type="region of interest" description="Disordered" evidence="2">
    <location>
        <begin position="1"/>
        <end position="144"/>
    </location>
</feature>
<keyword evidence="1" id="KW-0175">Coiled coil</keyword>
<name>A0A6F9DHE7_9ASCI</name>
<feature type="compositionally biased region" description="Polar residues" evidence="2">
    <location>
        <begin position="242"/>
        <end position="260"/>
    </location>
</feature>
<dbReference type="SUPFAM" id="SSF57959">
    <property type="entry name" value="Leucine zipper domain"/>
    <property type="match status" value="1"/>
</dbReference>
<protein>
    <submittedName>
        <fullName evidence="4">Uncharacterized protein LOC100177821</fullName>
    </submittedName>
</protein>
<dbReference type="Gene3D" id="1.20.5.170">
    <property type="match status" value="1"/>
</dbReference>
<evidence type="ECO:0000313" key="4">
    <source>
        <dbReference type="EMBL" id="CAB3262003.1"/>
    </source>
</evidence>
<proteinExistence type="evidence at transcript level"/>
<reference evidence="4" key="1">
    <citation type="submission" date="2020-04" db="EMBL/GenBank/DDBJ databases">
        <authorList>
            <person name="Neveu A P."/>
        </authorList>
    </citation>
    <scope>NUCLEOTIDE SEQUENCE</scope>
    <source>
        <tissue evidence="4">Whole embryo</tissue>
    </source>
</reference>
<sequence>MNGVLEQPVSFQRFSSVTPPYDGSEMSSCNMDNDFGDIDGLFTELKDVKPTYASDEGEEEEEEDDDLLSVHDTHSHSSTESVQPSKKRKIQDNLTNDFLSVHDTHSHSSTESVQPPKKRKIQDNSTNLVQKKPKTTKSKEKELSPNHNALVARKNREKKKMYIQTLETKVQTQNIENEVLQSQVQTLQKTITELSKEVEYLRSVLLNQSDLANVLEAVASSSHIKLNHNISGTRKSIDHNYSKSNDCMSHNSTSPSTAQKPESGGICLHVSNGSVSFEMCYKCNENHKRSDEP</sequence>
<gene>
    <name evidence="4" type="primary">LOC100177821</name>
</gene>
<evidence type="ECO:0000256" key="2">
    <source>
        <dbReference type="SAM" id="MobiDB-lite"/>
    </source>
</evidence>
<dbReference type="PROSITE" id="PS50217">
    <property type="entry name" value="BZIP"/>
    <property type="match status" value="1"/>
</dbReference>
<feature type="compositionally biased region" description="Acidic residues" evidence="2">
    <location>
        <begin position="55"/>
        <end position="67"/>
    </location>
</feature>
<dbReference type="InterPro" id="IPR046347">
    <property type="entry name" value="bZIP_sf"/>
</dbReference>
<dbReference type="GO" id="GO:0003700">
    <property type="term" value="F:DNA-binding transcription factor activity"/>
    <property type="evidence" value="ECO:0007669"/>
    <property type="project" value="InterPro"/>
</dbReference>
<feature type="coiled-coil region" evidence="1">
    <location>
        <begin position="163"/>
        <end position="197"/>
    </location>
</feature>
<evidence type="ECO:0000259" key="3">
    <source>
        <dbReference type="PROSITE" id="PS50217"/>
    </source>
</evidence>
<feature type="region of interest" description="Disordered" evidence="2">
    <location>
        <begin position="242"/>
        <end position="263"/>
    </location>
</feature>
<organism evidence="4">
    <name type="scientific">Phallusia mammillata</name>
    <dbReference type="NCBI Taxonomy" id="59560"/>
    <lineage>
        <taxon>Eukaryota</taxon>
        <taxon>Metazoa</taxon>
        <taxon>Chordata</taxon>
        <taxon>Tunicata</taxon>
        <taxon>Ascidiacea</taxon>
        <taxon>Phlebobranchia</taxon>
        <taxon>Ascidiidae</taxon>
        <taxon>Phallusia</taxon>
    </lineage>
</organism>
<evidence type="ECO:0000256" key="1">
    <source>
        <dbReference type="SAM" id="Coils"/>
    </source>
</evidence>
<dbReference type="EMBL" id="LR786546">
    <property type="protein sequence ID" value="CAB3262003.1"/>
    <property type="molecule type" value="mRNA"/>
</dbReference>
<feature type="domain" description="BZIP" evidence="3">
    <location>
        <begin position="148"/>
        <end position="201"/>
    </location>
</feature>
<accession>A0A6F9DHE7</accession>